<comment type="caution">
    <text evidence="1">The sequence shown here is derived from an EMBL/GenBank/DDBJ whole genome shotgun (WGS) entry which is preliminary data.</text>
</comment>
<keyword evidence="2" id="KW-1185">Reference proteome</keyword>
<sequence>MHPSIFQFTYLTPVEEADPFIPLHRFCDLMPLSEVRKTLNTWLTETLSAEDTIYEDTTERAQLLLTYNQLLSLFDAVYNITYNH</sequence>
<evidence type="ECO:0000313" key="2">
    <source>
        <dbReference type="Proteomes" id="UP000583266"/>
    </source>
</evidence>
<evidence type="ECO:0000313" key="1">
    <source>
        <dbReference type="EMBL" id="NML36360.1"/>
    </source>
</evidence>
<protein>
    <submittedName>
        <fullName evidence="1">Uncharacterized protein</fullName>
    </submittedName>
</protein>
<reference evidence="1 2" key="1">
    <citation type="submission" date="2020-04" db="EMBL/GenBank/DDBJ databases">
        <title>Chitinophaga sp. G-6-1-13 sp. nov., isolated from soil.</title>
        <authorList>
            <person name="Dahal R.H."/>
            <person name="Chaudhary D.K."/>
        </authorList>
    </citation>
    <scope>NUCLEOTIDE SEQUENCE [LARGE SCALE GENOMIC DNA]</scope>
    <source>
        <strain evidence="1 2">G-6-1-13</strain>
    </source>
</reference>
<dbReference type="RefSeq" id="WP_169223495.1">
    <property type="nucleotide sequence ID" value="NZ_JABBGC010000001.1"/>
</dbReference>
<organism evidence="1 2">
    <name type="scientific">Chitinophaga fulva</name>
    <dbReference type="NCBI Taxonomy" id="2728842"/>
    <lineage>
        <taxon>Bacteria</taxon>
        <taxon>Pseudomonadati</taxon>
        <taxon>Bacteroidota</taxon>
        <taxon>Chitinophagia</taxon>
        <taxon>Chitinophagales</taxon>
        <taxon>Chitinophagaceae</taxon>
        <taxon>Chitinophaga</taxon>
    </lineage>
</organism>
<proteinExistence type="predicted"/>
<dbReference type="Proteomes" id="UP000583266">
    <property type="component" value="Unassembled WGS sequence"/>
</dbReference>
<accession>A0A848GI07</accession>
<dbReference type="AlphaFoldDB" id="A0A848GI07"/>
<name>A0A848GI07_9BACT</name>
<dbReference type="EMBL" id="JABBGC010000001">
    <property type="protein sequence ID" value="NML36360.1"/>
    <property type="molecule type" value="Genomic_DNA"/>
</dbReference>
<gene>
    <name evidence="1" type="ORF">HHL17_04060</name>
</gene>